<keyword evidence="1" id="KW-1133">Transmembrane helix</keyword>
<sequence length="140" mass="16001">MKYKLDDIDKNEVFKVPDGYFEDLPLKIQNRIQVEPPVSRSKRAVWSLAMAASMALIVTFVFINPGDDPTAEELLAEVSQDELIAYLDYVELDEYDIASTFEGEDGMFEFEDSNVLDGIDLDNQALDDVLLEYDLEDEYL</sequence>
<feature type="transmembrane region" description="Helical" evidence="1">
    <location>
        <begin position="44"/>
        <end position="63"/>
    </location>
</feature>
<dbReference type="RefSeq" id="WP_089356003.1">
    <property type="nucleotide sequence ID" value="NZ_FZPD01000002.1"/>
</dbReference>
<gene>
    <name evidence="2" type="ORF">SAMN05421640_1255</name>
</gene>
<evidence type="ECO:0000256" key="1">
    <source>
        <dbReference type="SAM" id="Phobius"/>
    </source>
</evidence>
<reference evidence="2 3" key="1">
    <citation type="submission" date="2017-06" db="EMBL/GenBank/DDBJ databases">
        <authorList>
            <person name="Kim H.J."/>
            <person name="Triplett B.A."/>
        </authorList>
    </citation>
    <scope>NUCLEOTIDE SEQUENCE [LARGE SCALE GENOMIC DNA]</scope>
    <source>
        <strain evidence="2 3">DSM 19307</strain>
    </source>
</reference>
<accession>A0A239HD61</accession>
<organism evidence="2 3">
    <name type="scientific">Ekhidna lutea</name>
    <dbReference type="NCBI Taxonomy" id="447679"/>
    <lineage>
        <taxon>Bacteria</taxon>
        <taxon>Pseudomonadati</taxon>
        <taxon>Bacteroidota</taxon>
        <taxon>Cytophagia</taxon>
        <taxon>Cytophagales</taxon>
        <taxon>Reichenbachiellaceae</taxon>
        <taxon>Ekhidna</taxon>
    </lineage>
</organism>
<keyword evidence="3" id="KW-1185">Reference proteome</keyword>
<dbReference type="AlphaFoldDB" id="A0A239HD61"/>
<protein>
    <submittedName>
        <fullName evidence="2">Uncharacterized protein</fullName>
    </submittedName>
</protein>
<dbReference type="Proteomes" id="UP000198393">
    <property type="component" value="Unassembled WGS sequence"/>
</dbReference>
<evidence type="ECO:0000313" key="3">
    <source>
        <dbReference type="Proteomes" id="UP000198393"/>
    </source>
</evidence>
<dbReference type="OrthoDB" id="893763at2"/>
<dbReference type="EMBL" id="FZPD01000002">
    <property type="protein sequence ID" value="SNS79327.1"/>
    <property type="molecule type" value="Genomic_DNA"/>
</dbReference>
<keyword evidence="1" id="KW-0812">Transmembrane</keyword>
<proteinExistence type="predicted"/>
<name>A0A239HD61_EKHLU</name>
<keyword evidence="1" id="KW-0472">Membrane</keyword>
<evidence type="ECO:0000313" key="2">
    <source>
        <dbReference type="EMBL" id="SNS79327.1"/>
    </source>
</evidence>